<dbReference type="RefSeq" id="WP_169664461.1">
    <property type="nucleotide sequence ID" value="NZ_CP076132.1"/>
</dbReference>
<dbReference type="EMBL" id="CP076132">
    <property type="protein sequence ID" value="QWG03001.1"/>
    <property type="molecule type" value="Genomic_DNA"/>
</dbReference>
<dbReference type="Gene3D" id="3.40.630.30">
    <property type="match status" value="1"/>
</dbReference>
<reference evidence="2 3" key="1">
    <citation type="submission" date="2021-05" db="EMBL/GenBank/DDBJ databases">
        <title>Comparative genomic studies on the polysaccharide-degrading batcterial strains of the Flammeovirga genus.</title>
        <authorList>
            <person name="Zewei F."/>
            <person name="Zheng Z."/>
            <person name="Yu L."/>
            <person name="Ruyue G."/>
            <person name="Yanhong M."/>
            <person name="Yuanyuan C."/>
            <person name="Jingyan G."/>
            <person name="Wenjun H."/>
        </authorList>
    </citation>
    <scope>NUCLEOTIDE SEQUENCE [LARGE SCALE GENOMIC DNA]</scope>
    <source>
        <strain evidence="2 3">NBRC:100898</strain>
    </source>
</reference>
<dbReference type="SUPFAM" id="SSF55729">
    <property type="entry name" value="Acyl-CoA N-acyltransferases (Nat)"/>
    <property type="match status" value="1"/>
</dbReference>
<dbReference type="AlphaFoldDB" id="A0AAX1N691"/>
<protein>
    <submittedName>
        <fullName evidence="2">GNAT family N-acetyltransferase</fullName>
    </submittedName>
</protein>
<proteinExistence type="predicted"/>
<dbReference type="KEGG" id="fya:KMW28_05315"/>
<feature type="domain" description="N-acetyltransferase" evidence="1">
    <location>
        <begin position="9"/>
        <end position="158"/>
    </location>
</feature>
<evidence type="ECO:0000259" key="1">
    <source>
        <dbReference type="PROSITE" id="PS51186"/>
    </source>
</evidence>
<dbReference type="GO" id="GO:0016747">
    <property type="term" value="F:acyltransferase activity, transferring groups other than amino-acyl groups"/>
    <property type="evidence" value="ECO:0007669"/>
    <property type="project" value="InterPro"/>
</dbReference>
<keyword evidence="3" id="KW-1185">Reference proteome</keyword>
<dbReference type="PROSITE" id="PS51186">
    <property type="entry name" value="GNAT"/>
    <property type="match status" value="1"/>
</dbReference>
<evidence type="ECO:0000313" key="2">
    <source>
        <dbReference type="EMBL" id="QWG03001.1"/>
    </source>
</evidence>
<dbReference type="InterPro" id="IPR016181">
    <property type="entry name" value="Acyl_CoA_acyltransferase"/>
</dbReference>
<sequence>MEEIKLSYNQTEQLNQFELEGLFNLWNSVYPMQLAYKDLDGLRDYFAPLQNKQHILVKTATNKVIGWFFSFDREGARWFAVLVNNEYKRSGIGSELIKRAKKQFAPLNGWVIDHDRYYKLDGKKYESPIGFYLRHGFQIDSDVRLEIPILSAVKIHYP</sequence>
<dbReference type="Pfam" id="PF13508">
    <property type="entry name" value="Acetyltransf_7"/>
    <property type="match status" value="1"/>
</dbReference>
<gene>
    <name evidence="2" type="ORF">KMW28_05315</name>
</gene>
<evidence type="ECO:0000313" key="3">
    <source>
        <dbReference type="Proteomes" id="UP000678679"/>
    </source>
</evidence>
<dbReference type="InterPro" id="IPR000182">
    <property type="entry name" value="GNAT_dom"/>
</dbReference>
<name>A0AAX1N691_9BACT</name>
<accession>A0AAX1N691</accession>
<organism evidence="2 3">
    <name type="scientific">Flammeovirga yaeyamensis</name>
    <dbReference type="NCBI Taxonomy" id="367791"/>
    <lineage>
        <taxon>Bacteria</taxon>
        <taxon>Pseudomonadati</taxon>
        <taxon>Bacteroidota</taxon>
        <taxon>Cytophagia</taxon>
        <taxon>Cytophagales</taxon>
        <taxon>Flammeovirgaceae</taxon>
        <taxon>Flammeovirga</taxon>
    </lineage>
</organism>
<dbReference type="Proteomes" id="UP000678679">
    <property type="component" value="Chromosome 1"/>
</dbReference>